<evidence type="ECO:0000259" key="1">
    <source>
        <dbReference type="SMART" id="SM00829"/>
    </source>
</evidence>
<dbReference type="GeneID" id="63867433"/>
<dbReference type="VEuPathDB" id="FungiDB:BO72DRAFT_527383"/>
<dbReference type="InterPro" id="IPR013149">
    <property type="entry name" value="ADH-like_C"/>
</dbReference>
<dbReference type="InterPro" id="IPR020843">
    <property type="entry name" value="ER"/>
</dbReference>
<accession>A0A8G1RU53</accession>
<dbReference type="CDD" id="cd08276">
    <property type="entry name" value="MDR7"/>
    <property type="match status" value="1"/>
</dbReference>
<dbReference type="PANTHER" id="PTHR45033:SF2">
    <property type="entry name" value="ZINC-TYPE ALCOHOL DEHYDROGENASE-LIKE PROTEIN C1773.06C"/>
    <property type="match status" value="1"/>
</dbReference>
<dbReference type="RefSeq" id="XP_040801915.1">
    <property type="nucleotide sequence ID" value="XM_040950098.1"/>
</dbReference>
<dbReference type="InterPro" id="IPR011032">
    <property type="entry name" value="GroES-like_sf"/>
</dbReference>
<dbReference type="GO" id="GO:0016491">
    <property type="term" value="F:oxidoreductase activity"/>
    <property type="evidence" value="ECO:0007669"/>
    <property type="project" value="InterPro"/>
</dbReference>
<dbReference type="InterPro" id="IPR036291">
    <property type="entry name" value="NAD(P)-bd_dom_sf"/>
</dbReference>
<dbReference type="Proteomes" id="UP000249789">
    <property type="component" value="Unassembled WGS sequence"/>
</dbReference>
<dbReference type="AlphaFoldDB" id="A0A8G1RU53"/>
<dbReference type="PANTHER" id="PTHR45033">
    <property type="match status" value="1"/>
</dbReference>
<dbReference type="Gene3D" id="3.90.180.10">
    <property type="entry name" value="Medium-chain alcohol dehydrogenases, catalytic domain"/>
    <property type="match status" value="1"/>
</dbReference>
<evidence type="ECO:0000313" key="3">
    <source>
        <dbReference type="Proteomes" id="UP000249789"/>
    </source>
</evidence>
<dbReference type="OrthoDB" id="3509362at2759"/>
<dbReference type="Gene3D" id="3.40.50.720">
    <property type="entry name" value="NAD(P)-binding Rossmann-like Domain"/>
    <property type="match status" value="1"/>
</dbReference>
<name>A0A8G1RU53_9EURO</name>
<reference evidence="2 3" key="1">
    <citation type="submission" date="2018-02" db="EMBL/GenBank/DDBJ databases">
        <title>The genomes of Aspergillus section Nigri reveals drivers in fungal speciation.</title>
        <authorList>
            <consortium name="DOE Joint Genome Institute"/>
            <person name="Vesth T.C."/>
            <person name="Nybo J."/>
            <person name="Theobald S."/>
            <person name="Brandl J."/>
            <person name="Frisvad J.C."/>
            <person name="Nielsen K.F."/>
            <person name="Lyhne E.K."/>
            <person name="Kogle M.E."/>
            <person name="Kuo A."/>
            <person name="Riley R."/>
            <person name="Clum A."/>
            <person name="Nolan M."/>
            <person name="Lipzen A."/>
            <person name="Salamov A."/>
            <person name="Henrissat B."/>
            <person name="Wiebenga A."/>
            <person name="De vries R.P."/>
            <person name="Grigoriev I.V."/>
            <person name="Mortensen U.H."/>
            <person name="Andersen M.R."/>
            <person name="Baker S.E."/>
        </authorList>
    </citation>
    <scope>NUCLEOTIDE SEQUENCE [LARGE SCALE GENOMIC DNA]</scope>
    <source>
        <strain evidence="2 3">CBS 313.89</strain>
    </source>
</reference>
<dbReference type="EMBL" id="KZ824640">
    <property type="protein sequence ID" value="RAK77905.1"/>
    <property type="molecule type" value="Genomic_DNA"/>
</dbReference>
<evidence type="ECO:0000313" key="2">
    <source>
        <dbReference type="EMBL" id="RAK77905.1"/>
    </source>
</evidence>
<proteinExistence type="predicted"/>
<organism evidence="2 3">
    <name type="scientific">Aspergillus fijiensis CBS 313.89</name>
    <dbReference type="NCBI Taxonomy" id="1448319"/>
    <lineage>
        <taxon>Eukaryota</taxon>
        <taxon>Fungi</taxon>
        <taxon>Dikarya</taxon>
        <taxon>Ascomycota</taxon>
        <taxon>Pezizomycotina</taxon>
        <taxon>Eurotiomycetes</taxon>
        <taxon>Eurotiomycetidae</taxon>
        <taxon>Eurotiales</taxon>
        <taxon>Aspergillaceae</taxon>
        <taxon>Aspergillus</taxon>
    </lineage>
</organism>
<dbReference type="SMART" id="SM00829">
    <property type="entry name" value="PKS_ER"/>
    <property type="match status" value="1"/>
</dbReference>
<dbReference type="SUPFAM" id="SSF51735">
    <property type="entry name" value="NAD(P)-binding Rossmann-fold domains"/>
    <property type="match status" value="1"/>
</dbReference>
<dbReference type="SUPFAM" id="SSF50129">
    <property type="entry name" value="GroES-like"/>
    <property type="match status" value="1"/>
</dbReference>
<feature type="domain" description="Enoyl reductase (ER)" evidence="1">
    <location>
        <begin position="13"/>
        <end position="343"/>
    </location>
</feature>
<dbReference type="InterPro" id="IPR013154">
    <property type="entry name" value="ADH-like_N"/>
</dbReference>
<dbReference type="Pfam" id="PF08240">
    <property type="entry name" value="ADH_N"/>
    <property type="match status" value="1"/>
</dbReference>
<dbReference type="InterPro" id="IPR052711">
    <property type="entry name" value="Zinc_ADH-like"/>
</dbReference>
<dbReference type="Pfam" id="PF00107">
    <property type="entry name" value="ADH_zinc_N"/>
    <property type="match status" value="1"/>
</dbReference>
<sequence>MSQTVIRLDGERTSVRNLKAFQEPIPSPSKHEVLVRVHSVSLNFRDIAVATSQYPFPVKDRVVPCSDAAGTVVQVGEGVKKFAPEDRVVATFDPTNLYGQQENWENGQGGPIDGVLREYITVPAAAVVKLPKDAPQSLSEWSTLVCTGVTVWNALYGNLPLRPGQTVLCQGTGGVSITGVILAKAAGATTIITSSSDEKLEMVKSKFGADHGINYKTHPEWFQEVLRLTNGKGVDYILENGGSGTIAQSLNAVKMGGNISVIGFLSQAKQSEMPDVASLALAKGAVVRGITVGSTQLLEEVVRFVAQKGLRLPVEKEFRFTQEEVVKAYEYMASGSHIGKVCIKLVD</sequence>
<keyword evidence="3" id="KW-1185">Reference proteome</keyword>
<gene>
    <name evidence="2" type="ORF">BO72DRAFT_527383</name>
</gene>
<protein>
    <submittedName>
        <fullName evidence="2">NAD(P)-binding protein</fullName>
    </submittedName>
</protein>